<dbReference type="PANTHER" id="PTHR42685:SF22">
    <property type="entry name" value="CONDITIONED MEDIUM FACTOR RECEPTOR 1"/>
    <property type="match status" value="1"/>
</dbReference>
<accession>A0A1H9TSD3</accession>
<dbReference type="OrthoDB" id="9795712at2"/>
<dbReference type="PRINTS" id="PR00420">
    <property type="entry name" value="RNGMNOXGNASE"/>
</dbReference>
<evidence type="ECO:0000259" key="1">
    <source>
        <dbReference type="Pfam" id="PF01494"/>
    </source>
</evidence>
<keyword evidence="3" id="KW-1185">Reference proteome</keyword>
<dbReference type="Pfam" id="PF01494">
    <property type="entry name" value="FAD_binding_3"/>
    <property type="match status" value="1"/>
</dbReference>
<dbReference type="SUPFAM" id="SSF51905">
    <property type="entry name" value="FAD/NAD(P)-binding domain"/>
    <property type="match status" value="1"/>
</dbReference>
<dbReference type="RefSeq" id="WP_091757179.1">
    <property type="nucleotide sequence ID" value="NZ_FOHB01000002.1"/>
</dbReference>
<dbReference type="GO" id="GO:0016628">
    <property type="term" value="F:oxidoreductase activity, acting on the CH-CH group of donors, NAD or NADP as acceptor"/>
    <property type="evidence" value="ECO:0007669"/>
    <property type="project" value="InterPro"/>
</dbReference>
<sequence length="371" mass="39333">MWDVVVVGAGPAGATAAIAALRARPDARVLLLDRSGFPRDKVCGDGVAPHALDVLEALGVRGLVDDWAPVHRLQLARGEAEVERLMRRPARVVPRKVFDARLVDAAVASGAELRRHRVRSVAVGRGGIRLDDTIEAHAVVAADGAYSVLRRAAGAGPSGRRALAFRAYAPTRELGRSRQVIRFGQQRQPSYAWAFDRGDGWSNIGYGEVLGRRAPPSRGTMTAALDRLLPEVSDGAVEWRAHHLPLSSARWWQPDGRILLAGDAASLVNPMTGEGIFYAVATGALAGQHAVTGPAAGAGRRHRVAVRALLASHLRQTAVVSRLLPVPGIVPAGLRAAAADQRVFDDLVELGLGRGHLTPAAVAGVVRHLRA</sequence>
<dbReference type="Gene3D" id="3.50.50.60">
    <property type="entry name" value="FAD/NAD(P)-binding domain"/>
    <property type="match status" value="1"/>
</dbReference>
<evidence type="ECO:0000313" key="3">
    <source>
        <dbReference type="Proteomes" id="UP000199019"/>
    </source>
</evidence>
<dbReference type="PANTHER" id="PTHR42685">
    <property type="entry name" value="GERANYLGERANYL DIPHOSPHATE REDUCTASE"/>
    <property type="match status" value="1"/>
</dbReference>
<feature type="domain" description="FAD-binding" evidence="1">
    <location>
        <begin position="3"/>
        <end position="161"/>
    </location>
</feature>
<dbReference type="InterPro" id="IPR036188">
    <property type="entry name" value="FAD/NAD-bd_sf"/>
</dbReference>
<reference evidence="3" key="1">
    <citation type="submission" date="2016-10" db="EMBL/GenBank/DDBJ databases">
        <authorList>
            <person name="Varghese N."/>
            <person name="Submissions S."/>
        </authorList>
    </citation>
    <scope>NUCLEOTIDE SEQUENCE [LARGE SCALE GENOMIC DNA]</scope>
    <source>
        <strain evidence="3">CGMCC 1.6963</strain>
    </source>
</reference>
<proteinExistence type="predicted"/>
<gene>
    <name evidence="2" type="ORF">SAMN05216199_1736</name>
</gene>
<dbReference type="InterPro" id="IPR011777">
    <property type="entry name" value="Geranylgeranyl_Rdtase_fam"/>
</dbReference>
<organism evidence="2 3">
    <name type="scientific">Pedococcus cremeus</name>
    <dbReference type="NCBI Taxonomy" id="587636"/>
    <lineage>
        <taxon>Bacteria</taxon>
        <taxon>Bacillati</taxon>
        <taxon>Actinomycetota</taxon>
        <taxon>Actinomycetes</taxon>
        <taxon>Micrococcales</taxon>
        <taxon>Intrasporangiaceae</taxon>
        <taxon>Pedococcus</taxon>
    </lineage>
</organism>
<dbReference type="Proteomes" id="UP000199019">
    <property type="component" value="Unassembled WGS sequence"/>
</dbReference>
<dbReference type="EMBL" id="FOHB01000002">
    <property type="protein sequence ID" value="SES00022.1"/>
    <property type="molecule type" value="Genomic_DNA"/>
</dbReference>
<evidence type="ECO:0000313" key="2">
    <source>
        <dbReference type="EMBL" id="SES00022.1"/>
    </source>
</evidence>
<dbReference type="InterPro" id="IPR050407">
    <property type="entry name" value="Geranylgeranyl_reductase"/>
</dbReference>
<dbReference type="GO" id="GO:0071949">
    <property type="term" value="F:FAD binding"/>
    <property type="evidence" value="ECO:0007669"/>
    <property type="project" value="InterPro"/>
</dbReference>
<dbReference type="InterPro" id="IPR002938">
    <property type="entry name" value="FAD-bd"/>
</dbReference>
<dbReference type="AlphaFoldDB" id="A0A1H9TSD3"/>
<dbReference type="NCBIfam" id="TIGR02032">
    <property type="entry name" value="GG-red-SF"/>
    <property type="match status" value="1"/>
</dbReference>
<name>A0A1H9TSD3_9MICO</name>
<dbReference type="STRING" id="587636.SAMN05216199_1736"/>
<protein>
    <submittedName>
        <fullName evidence="2">Geranylgeranyl reductase family</fullName>
    </submittedName>
</protein>